<dbReference type="CDD" id="cd06261">
    <property type="entry name" value="TM_PBP2"/>
    <property type="match status" value="1"/>
</dbReference>
<keyword evidence="4 7" id="KW-0812">Transmembrane</keyword>
<dbReference type="PROSITE" id="PS50928">
    <property type="entry name" value="ABC_TM1"/>
    <property type="match status" value="1"/>
</dbReference>
<evidence type="ECO:0000256" key="7">
    <source>
        <dbReference type="RuleBase" id="RU363032"/>
    </source>
</evidence>
<evidence type="ECO:0000256" key="3">
    <source>
        <dbReference type="ARBA" id="ARBA00022475"/>
    </source>
</evidence>
<reference evidence="9" key="1">
    <citation type="submission" date="2016-08" db="EMBL/GenBank/DDBJ databases">
        <authorList>
            <person name="Seilhamer J.J."/>
        </authorList>
    </citation>
    <scope>NUCLEOTIDE SEQUENCE</scope>
    <source>
        <strain evidence="9">86</strain>
    </source>
</reference>
<evidence type="ECO:0000256" key="6">
    <source>
        <dbReference type="ARBA" id="ARBA00023136"/>
    </source>
</evidence>
<evidence type="ECO:0000256" key="5">
    <source>
        <dbReference type="ARBA" id="ARBA00022989"/>
    </source>
</evidence>
<evidence type="ECO:0000256" key="4">
    <source>
        <dbReference type="ARBA" id="ARBA00022692"/>
    </source>
</evidence>
<keyword evidence="5 7" id="KW-1133">Transmembrane helix</keyword>
<keyword evidence="3" id="KW-1003">Cell membrane</keyword>
<feature type="transmembrane region" description="Helical" evidence="7">
    <location>
        <begin position="104"/>
        <end position="127"/>
    </location>
</feature>
<dbReference type="GO" id="GO:0055085">
    <property type="term" value="P:transmembrane transport"/>
    <property type="evidence" value="ECO:0007669"/>
    <property type="project" value="InterPro"/>
</dbReference>
<dbReference type="SUPFAM" id="SSF161098">
    <property type="entry name" value="MetI-like"/>
    <property type="match status" value="1"/>
</dbReference>
<dbReference type="GO" id="GO:0005886">
    <property type="term" value="C:plasma membrane"/>
    <property type="evidence" value="ECO:0007669"/>
    <property type="project" value="UniProtKB-SubCell"/>
</dbReference>
<keyword evidence="2 7" id="KW-0813">Transport</keyword>
<feature type="domain" description="ABC transmembrane type-1" evidence="8">
    <location>
        <begin position="100"/>
        <end position="314"/>
    </location>
</feature>
<dbReference type="RefSeq" id="WP_075753206.1">
    <property type="nucleotide sequence ID" value="NZ_LT608335.1"/>
</dbReference>
<name>A0A212LVY4_9FIRM</name>
<dbReference type="InterPro" id="IPR000515">
    <property type="entry name" value="MetI-like"/>
</dbReference>
<feature type="transmembrane region" description="Helical" evidence="7">
    <location>
        <begin position="139"/>
        <end position="162"/>
    </location>
</feature>
<comment type="subcellular location">
    <subcellularLocation>
        <location evidence="1 7">Cell membrane</location>
        <topology evidence="1 7">Multi-pass membrane protein</topology>
    </subcellularLocation>
</comment>
<protein>
    <submittedName>
        <fullName evidence="9">Binding-protein-dependent transporters inner membrane component</fullName>
    </submittedName>
</protein>
<evidence type="ECO:0000256" key="1">
    <source>
        <dbReference type="ARBA" id="ARBA00004651"/>
    </source>
</evidence>
<feature type="transmembrane region" description="Helical" evidence="7">
    <location>
        <begin position="12"/>
        <end position="32"/>
    </location>
</feature>
<proteinExistence type="inferred from homology"/>
<keyword evidence="6 7" id="KW-0472">Membrane</keyword>
<dbReference type="EMBL" id="FMJE01000004">
    <property type="protein sequence ID" value="SCM81589.1"/>
    <property type="molecule type" value="Genomic_DNA"/>
</dbReference>
<dbReference type="Pfam" id="PF00528">
    <property type="entry name" value="BPD_transp_1"/>
    <property type="match status" value="1"/>
</dbReference>
<feature type="transmembrane region" description="Helical" evidence="7">
    <location>
        <begin position="245"/>
        <end position="267"/>
    </location>
</feature>
<dbReference type="InterPro" id="IPR035906">
    <property type="entry name" value="MetI-like_sf"/>
</dbReference>
<comment type="similarity">
    <text evidence="7">Belongs to the binding-protein-dependent transport system permease family.</text>
</comment>
<feature type="transmembrane region" description="Helical" evidence="7">
    <location>
        <begin position="291"/>
        <end position="317"/>
    </location>
</feature>
<evidence type="ECO:0000259" key="8">
    <source>
        <dbReference type="PROSITE" id="PS50928"/>
    </source>
</evidence>
<feature type="transmembrane region" description="Helical" evidence="7">
    <location>
        <begin position="188"/>
        <end position="208"/>
    </location>
</feature>
<accession>A0A212LVY4</accession>
<evidence type="ECO:0000256" key="2">
    <source>
        <dbReference type="ARBA" id="ARBA00022448"/>
    </source>
</evidence>
<dbReference type="PANTHER" id="PTHR43163">
    <property type="entry name" value="DIPEPTIDE TRANSPORT SYSTEM PERMEASE PROTEIN DPPB-RELATED"/>
    <property type="match status" value="1"/>
</dbReference>
<sequence length="328" mass="35757">MSTGTLKYWGMTLVRMTTLLIAISMVSFILIASSPIDPVDAYVGDLSVSEEQRNNIIAYWGLDKSPMERYLIWAGHLFEGDMGTSITYRQPVTEVIGERFKTSLALMGLAWVFSGIIGFLLGVVSGVRRGSGLDKAIKTFCLTLTATPIFWMGLLILMVFAVELQWFPLGLAAPIGKVAGEATLAERLYHLILPAFTLSITGVAPIALHTRQKIIDVMKSEYVLFARARGEKRWTAVRRHGIRNILLPAITLQFASFSELFGGSVLAEKVFSYPGLGNAATTAGLKGDMPLLLGVALFSAVFVFTGNFMANVIYGIVDPQIREGGKHG</sequence>
<organism evidence="9">
    <name type="scientific">uncultured Sporomusa sp</name>
    <dbReference type="NCBI Taxonomy" id="307249"/>
    <lineage>
        <taxon>Bacteria</taxon>
        <taxon>Bacillati</taxon>
        <taxon>Bacillota</taxon>
        <taxon>Negativicutes</taxon>
        <taxon>Selenomonadales</taxon>
        <taxon>Sporomusaceae</taxon>
        <taxon>Sporomusa</taxon>
        <taxon>environmental samples</taxon>
    </lineage>
</organism>
<evidence type="ECO:0000313" key="9">
    <source>
        <dbReference type="EMBL" id="SCM81589.1"/>
    </source>
</evidence>
<dbReference type="AlphaFoldDB" id="A0A212LVY4"/>
<dbReference type="Gene3D" id="1.10.3720.10">
    <property type="entry name" value="MetI-like"/>
    <property type="match status" value="1"/>
</dbReference>
<dbReference type="PANTHER" id="PTHR43163:SF6">
    <property type="entry name" value="DIPEPTIDE TRANSPORT SYSTEM PERMEASE PROTEIN DPPB-RELATED"/>
    <property type="match status" value="1"/>
</dbReference>
<gene>
    <name evidence="9" type="ORF">KL86SPO_40073</name>
</gene>